<dbReference type="AlphaFoldDB" id="A0A448WYJ1"/>
<feature type="non-terminal residue" evidence="2">
    <location>
        <position position="1"/>
    </location>
</feature>
<dbReference type="EMBL" id="CAAALY010061489">
    <property type="protein sequence ID" value="VEL23358.1"/>
    <property type="molecule type" value="Genomic_DNA"/>
</dbReference>
<protein>
    <submittedName>
        <fullName evidence="2">Uncharacterized protein</fullName>
    </submittedName>
</protein>
<evidence type="ECO:0000256" key="1">
    <source>
        <dbReference type="SAM" id="MobiDB-lite"/>
    </source>
</evidence>
<dbReference type="Proteomes" id="UP000784294">
    <property type="component" value="Unassembled WGS sequence"/>
</dbReference>
<name>A0A448WYJ1_9PLAT</name>
<evidence type="ECO:0000313" key="3">
    <source>
        <dbReference type="Proteomes" id="UP000784294"/>
    </source>
</evidence>
<feature type="compositionally biased region" description="Low complexity" evidence="1">
    <location>
        <begin position="79"/>
        <end position="90"/>
    </location>
</feature>
<dbReference type="OrthoDB" id="6235707at2759"/>
<reference evidence="2" key="1">
    <citation type="submission" date="2018-11" db="EMBL/GenBank/DDBJ databases">
        <authorList>
            <consortium name="Pathogen Informatics"/>
        </authorList>
    </citation>
    <scope>NUCLEOTIDE SEQUENCE</scope>
</reference>
<sequence>FFVVYFSRAGIYTSEEVIEQAIDRWLSYTSLCRKALGMLRQQMIEAYVPYAVDQQRMNQTGRSRAPLTLALPVHLQSGGLSSGHGNSSHSTASLGRNRPLLPHPHLMSESSSYTRKVHSRRQQPSSPVSKLASSGSSKPLNLVPALIETVKSPAPGSLVSKKPVSKVCIV</sequence>
<feature type="compositionally biased region" description="Polar residues" evidence="1">
    <location>
        <begin position="122"/>
        <end position="137"/>
    </location>
</feature>
<comment type="caution">
    <text evidence="2">The sequence shown here is derived from an EMBL/GenBank/DDBJ whole genome shotgun (WGS) entry which is preliminary data.</text>
</comment>
<gene>
    <name evidence="2" type="ORF">PXEA_LOCUS16798</name>
</gene>
<keyword evidence="3" id="KW-1185">Reference proteome</keyword>
<accession>A0A448WYJ1</accession>
<organism evidence="2 3">
    <name type="scientific">Protopolystoma xenopodis</name>
    <dbReference type="NCBI Taxonomy" id="117903"/>
    <lineage>
        <taxon>Eukaryota</taxon>
        <taxon>Metazoa</taxon>
        <taxon>Spiralia</taxon>
        <taxon>Lophotrochozoa</taxon>
        <taxon>Platyhelminthes</taxon>
        <taxon>Monogenea</taxon>
        <taxon>Polyopisthocotylea</taxon>
        <taxon>Polystomatidea</taxon>
        <taxon>Polystomatidae</taxon>
        <taxon>Protopolystoma</taxon>
    </lineage>
</organism>
<evidence type="ECO:0000313" key="2">
    <source>
        <dbReference type="EMBL" id="VEL23358.1"/>
    </source>
</evidence>
<proteinExistence type="predicted"/>
<feature type="region of interest" description="Disordered" evidence="1">
    <location>
        <begin position="79"/>
        <end position="137"/>
    </location>
</feature>